<dbReference type="Pfam" id="PF20582">
    <property type="entry name" value="UPF0758_N"/>
    <property type="match status" value="1"/>
</dbReference>
<dbReference type="Gene3D" id="1.10.150.20">
    <property type="entry name" value="5' to 3' exonuclease, C-terminal subdomain"/>
    <property type="match status" value="1"/>
</dbReference>
<evidence type="ECO:0000256" key="1">
    <source>
        <dbReference type="ARBA" id="ARBA00022670"/>
    </source>
</evidence>
<keyword evidence="4" id="KW-0862">Zinc</keyword>
<keyword evidence="3" id="KW-0378">Hydrolase</keyword>
<accession>A0ABS0AZ67</accession>
<keyword evidence="5" id="KW-0482">Metalloprotease</keyword>
<dbReference type="EMBL" id="JAAEJV010000021">
    <property type="protein sequence ID" value="MBF5059423.1"/>
    <property type="molecule type" value="Genomic_DNA"/>
</dbReference>
<keyword evidence="1" id="KW-0645">Protease</keyword>
<dbReference type="PANTHER" id="PTHR30471:SF3">
    <property type="entry name" value="UPF0758 PROTEIN YEES-RELATED"/>
    <property type="match status" value="1"/>
</dbReference>
<reference evidence="8 9" key="1">
    <citation type="submission" date="2020-01" db="EMBL/GenBank/DDBJ databases">
        <title>Draft genome sequence of Cand. Neptunochlamydia vexilliferae K9.</title>
        <authorList>
            <person name="Schulz F."/>
            <person name="Koestlbacher S."/>
            <person name="Wascher F."/>
            <person name="Pizzetti I."/>
            <person name="Horn M."/>
        </authorList>
    </citation>
    <scope>NUCLEOTIDE SEQUENCE [LARGE SCALE GENOMIC DNA]</scope>
    <source>
        <strain evidence="8 9">K9</strain>
    </source>
</reference>
<protein>
    <submittedName>
        <fullName evidence="8">UPF0758 protein</fullName>
    </submittedName>
</protein>
<dbReference type="InterPro" id="IPR020891">
    <property type="entry name" value="UPF0758_CS"/>
</dbReference>
<dbReference type="PROSITE" id="PS01302">
    <property type="entry name" value="UPF0758"/>
    <property type="match status" value="1"/>
</dbReference>
<dbReference type="CDD" id="cd08071">
    <property type="entry name" value="MPN_DUF2466"/>
    <property type="match status" value="1"/>
</dbReference>
<dbReference type="SUPFAM" id="SSF47781">
    <property type="entry name" value="RuvA domain 2-like"/>
    <property type="match status" value="1"/>
</dbReference>
<evidence type="ECO:0000313" key="9">
    <source>
        <dbReference type="Proteomes" id="UP001194714"/>
    </source>
</evidence>
<dbReference type="InterPro" id="IPR025657">
    <property type="entry name" value="RadC_JAB"/>
</dbReference>
<evidence type="ECO:0000256" key="6">
    <source>
        <dbReference type="RuleBase" id="RU003797"/>
    </source>
</evidence>
<dbReference type="Proteomes" id="UP001194714">
    <property type="component" value="Unassembled WGS sequence"/>
</dbReference>
<proteinExistence type="inferred from homology"/>
<dbReference type="Gene3D" id="3.40.140.10">
    <property type="entry name" value="Cytidine Deaminase, domain 2"/>
    <property type="match status" value="1"/>
</dbReference>
<dbReference type="SUPFAM" id="SSF102712">
    <property type="entry name" value="JAB1/MPN domain"/>
    <property type="match status" value="1"/>
</dbReference>
<dbReference type="PROSITE" id="PS50249">
    <property type="entry name" value="MPN"/>
    <property type="match status" value="1"/>
</dbReference>
<feature type="domain" description="MPN" evidence="7">
    <location>
        <begin position="109"/>
        <end position="231"/>
    </location>
</feature>
<dbReference type="Pfam" id="PF04002">
    <property type="entry name" value="RadC"/>
    <property type="match status" value="1"/>
</dbReference>
<evidence type="ECO:0000256" key="5">
    <source>
        <dbReference type="ARBA" id="ARBA00023049"/>
    </source>
</evidence>
<dbReference type="RefSeq" id="WP_194847727.1">
    <property type="nucleotide sequence ID" value="NZ_JAAEJV010000021.1"/>
</dbReference>
<dbReference type="NCBIfam" id="TIGR00608">
    <property type="entry name" value="radc"/>
    <property type="match status" value="1"/>
</dbReference>
<dbReference type="NCBIfam" id="NF000642">
    <property type="entry name" value="PRK00024.1"/>
    <property type="match status" value="1"/>
</dbReference>
<evidence type="ECO:0000256" key="4">
    <source>
        <dbReference type="ARBA" id="ARBA00022833"/>
    </source>
</evidence>
<name>A0ABS0AZ67_9BACT</name>
<keyword evidence="9" id="KW-1185">Reference proteome</keyword>
<evidence type="ECO:0000256" key="2">
    <source>
        <dbReference type="ARBA" id="ARBA00022723"/>
    </source>
</evidence>
<dbReference type="PANTHER" id="PTHR30471">
    <property type="entry name" value="DNA REPAIR PROTEIN RADC"/>
    <property type="match status" value="1"/>
</dbReference>
<evidence type="ECO:0000313" key="8">
    <source>
        <dbReference type="EMBL" id="MBF5059423.1"/>
    </source>
</evidence>
<evidence type="ECO:0000259" key="7">
    <source>
        <dbReference type="PROSITE" id="PS50249"/>
    </source>
</evidence>
<dbReference type="InterPro" id="IPR037518">
    <property type="entry name" value="MPN"/>
</dbReference>
<dbReference type="InterPro" id="IPR001405">
    <property type="entry name" value="UPF0758"/>
</dbReference>
<comment type="caution">
    <text evidence="8">The sequence shown here is derived from an EMBL/GenBank/DDBJ whole genome shotgun (WGS) entry which is preliminary data.</text>
</comment>
<gene>
    <name evidence="8" type="ORF">NEPTK9_000937</name>
</gene>
<organism evidence="8 9">
    <name type="scientific">Candidatus Neptunichlamydia vexilliferae</name>
    <dbReference type="NCBI Taxonomy" id="1651774"/>
    <lineage>
        <taxon>Bacteria</taxon>
        <taxon>Pseudomonadati</taxon>
        <taxon>Chlamydiota</taxon>
        <taxon>Chlamydiia</taxon>
        <taxon>Parachlamydiales</taxon>
        <taxon>Simkaniaceae</taxon>
        <taxon>Candidatus Neptunichlamydia</taxon>
    </lineage>
</organism>
<evidence type="ECO:0000256" key="3">
    <source>
        <dbReference type="ARBA" id="ARBA00022801"/>
    </source>
</evidence>
<keyword evidence="2" id="KW-0479">Metal-binding</keyword>
<sequence>MSKTSGHPVIAQIPKEERPRERLLYRGSDALSLAELLAICLGNGHKGTSALALAHKLLSRFGSLSALFEASIETLTEMKGVGPAKAIHLKAVCALAKRLNAVAGKGKFPVTCPRDVYTFIAPEIREEKQEVVALMLRDTRGCIFHHEILGRGTLNGVIVHPREVFHRALHRHAYSVILAHNHPSGDPTPSEADLELTKLLVSSGRLLGIPLDDHLIIGRVSYVSLWEEGEIQGSRYILK</sequence>
<dbReference type="InterPro" id="IPR010994">
    <property type="entry name" value="RuvA_2-like"/>
</dbReference>
<dbReference type="InterPro" id="IPR046778">
    <property type="entry name" value="UPF0758_N"/>
</dbReference>
<comment type="similarity">
    <text evidence="6">Belongs to the UPF0758 family.</text>
</comment>